<protein>
    <submittedName>
        <fullName evidence="1">Polyhydroxyalkanoic acid synthase</fullName>
    </submittedName>
</protein>
<dbReference type="OrthoDB" id="287584at2"/>
<dbReference type="EMBL" id="PVLF01000003">
    <property type="protein sequence ID" value="PRH83126.1"/>
    <property type="molecule type" value="Genomic_DNA"/>
</dbReference>
<dbReference type="RefSeq" id="WP_106989511.1">
    <property type="nucleotide sequence ID" value="NZ_JAVEVW010000034.1"/>
</dbReference>
<dbReference type="AlphaFoldDB" id="A0A2P6MAW2"/>
<proteinExistence type="predicted"/>
<gene>
    <name evidence="1" type="ORF">C6N40_02875</name>
</gene>
<dbReference type="Pfam" id="PF09650">
    <property type="entry name" value="PHA_gran_rgn"/>
    <property type="match status" value="1"/>
</dbReference>
<reference evidence="1 2" key="1">
    <citation type="submission" date="2018-03" db="EMBL/GenBank/DDBJ databases">
        <title>Arenimonas caeni sp. nov., isolated from activated sludge.</title>
        <authorList>
            <person name="Liu H."/>
        </authorList>
    </citation>
    <scope>NUCLEOTIDE SEQUENCE [LARGE SCALE GENOMIC DNA]</scope>
    <source>
        <strain evidence="2">z29</strain>
    </source>
</reference>
<keyword evidence="2" id="KW-1185">Reference proteome</keyword>
<organism evidence="1 2">
    <name type="scientific">Arenimonas caeni</name>
    <dbReference type="NCBI Taxonomy" id="2058085"/>
    <lineage>
        <taxon>Bacteria</taxon>
        <taxon>Pseudomonadati</taxon>
        <taxon>Pseudomonadota</taxon>
        <taxon>Gammaproteobacteria</taxon>
        <taxon>Lysobacterales</taxon>
        <taxon>Lysobacteraceae</taxon>
        <taxon>Arenimonas</taxon>
    </lineage>
</organism>
<accession>A0A2P6MAW2</accession>
<evidence type="ECO:0000313" key="2">
    <source>
        <dbReference type="Proteomes" id="UP000241736"/>
    </source>
</evidence>
<evidence type="ECO:0000313" key="1">
    <source>
        <dbReference type="EMBL" id="PRH83126.1"/>
    </source>
</evidence>
<comment type="caution">
    <text evidence="1">The sequence shown here is derived from an EMBL/GenBank/DDBJ whole genome shotgun (WGS) entry which is preliminary data.</text>
</comment>
<dbReference type="NCBIfam" id="TIGR02610">
    <property type="entry name" value="PHA_gran_rgn"/>
    <property type="match status" value="1"/>
</dbReference>
<dbReference type="Proteomes" id="UP000241736">
    <property type="component" value="Unassembled WGS sequence"/>
</dbReference>
<dbReference type="InterPro" id="IPR013433">
    <property type="entry name" value="PHA_gran_rgn"/>
</dbReference>
<sequence>MSHIDIRRKHGRPLKEAKAAIERVAEHLAEKFDVEYGWDGDTMEFSRGGVDGHIAVGAKEIRVTATLGFLLFAIKGPIEREIHQYLDREFGQA</sequence>
<name>A0A2P6MAW2_9GAMM</name>